<dbReference type="PANTHER" id="PTHR40763">
    <property type="entry name" value="MEMBRANE PROTEIN-RELATED"/>
    <property type="match status" value="1"/>
</dbReference>
<dbReference type="Pfam" id="PF08044">
    <property type="entry name" value="DUF1707"/>
    <property type="match status" value="1"/>
</dbReference>
<sequence length="223" mass="24529">MPGEVSGTEGSSSRRDAAELRVSHRDRDRAVEVLRVAAGEGRLTADELDERVGAALAARTAADLAVLTADLPPEGMPQQARDVIRIDQRLGDAKRTGRWLVPRRMEIRLKFGELKLDFTEAVITHDTLHIDLDLRIGGNLTLVTRPGIVVDADDITYTRGDISIQPPADPDAPVLLRVLLAGRSTGGDIVARLPRRTPWQWLQRKPRTGEARDWRNPLGGAHP</sequence>
<evidence type="ECO:0000259" key="2">
    <source>
        <dbReference type="Pfam" id="PF08044"/>
    </source>
</evidence>
<comment type="caution">
    <text evidence="3">The sequence shown here is derived from an EMBL/GenBank/DDBJ whole genome shotgun (WGS) entry which is preliminary data.</text>
</comment>
<dbReference type="PANTHER" id="PTHR40763:SF5">
    <property type="entry name" value="MEMBRANE PROTEIN"/>
    <property type="match status" value="1"/>
</dbReference>
<evidence type="ECO:0000256" key="1">
    <source>
        <dbReference type="SAM" id="MobiDB-lite"/>
    </source>
</evidence>
<feature type="region of interest" description="Disordered" evidence="1">
    <location>
        <begin position="1"/>
        <end position="23"/>
    </location>
</feature>
<gene>
    <name evidence="3" type="ORF">G5C65_00770</name>
</gene>
<proteinExistence type="predicted"/>
<keyword evidence="4" id="KW-1185">Reference proteome</keyword>
<dbReference type="InterPro" id="IPR012551">
    <property type="entry name" value="DUF1707_SHOCT-like"/>
</dbReference>
<reference evidence="3 4" key="1">
    <citation type="submission" date="2020-02" db="EMBL/GenBank/DDBJ databases">
        <title>Whole-genome analyses of novel actinobacteria.</title>
        <authorList>
            <person name="Sahin N."/>
            <person name="Tatar D."/>
        </authorList>
    </citation>
    <scope>NUCLEOTIDE SEQUENCE [LARGE SCALE GENOMIC DNA]</scope>
    <source>
        <strain evidence="3 4">SB3404</strain>
    </source>
</reference>
<organism evidence="3 4">
    <name type="scientific">Streptomyces boncukensis</name>
    <dbReference type="NCBI Taxonomy" id="2711219"/>
    <lineage>
        <taxon>Bacteria</taxon>
        <taxon>Bacillati</taxon>
        <taxon>Actinomycetota</taxon>
        <taxon>Actinomycetes</taxon>
        <taxon>Kitasatosporales</taxon>
        <taxon>Streptomycetaceae</taxon>
        <taxon>Streptomyces</taxon>
    </lineage>
</organism>
<dbReference type="EMBL" id="JAAKZZ010000003">
    <property type="protein sequence ID" value="NGO66919.1"/>
    <property type="molecule type" value="Genomic_DNA"/>
</dbReference>
<dbReference type="RefSeq" id="WP_165296586.1">
    <property type="nucleotide sequence ID" value="NZ_JAAKZZ010000003.1"/>
</dbReference>
<accession>A0A6G4WNS7</accession>
<protein>
    <submittedName>
        <fullName evidence="3">DUF1707 domain-containing protein</fullName>
    </submittedName>
</protein>
<name>A0A6G4WNS7_9ACTN</name>
<feature type="compositionally biased region" description="Basic and acidic residues" evidence="1">
    <location>
        <begin position="12"/>
        <end position="23"/>
    </location>
</feature>
<dbReference type="Proteomes" id="UP000477722">
    <property type="component" value="Unassembled WGS sequence"/>
</dbReference>
<feature type="domain" description="DUF1707" evidence="2">
    <location>
        <begin position="20"/>
        <end position="72"/>
    </location>
</feature>
<dbReference type="AlphaFoldDB" id="A0A6G4WNS7"/>
<evidence type="ECO:0000313" key="4">
    <source>
        <dbReference type="Proteomes" id="UP000477722"/>
    </source>
</evidence>
<feature type="region of interest" description="Disordered" evidence="1">
    <location>
        <begin position="204"/>
        <end position="223"/>
    </location>
</feature>
<evidence type="ECO:0000313" key="3">
    <source>
        <dbReference type="EMBL" id="NGO66919.1"/>
    </source>
</evidence>